<dbReference type="EMBL" id="ML987195">
    <property type="protein sequence ID" value="KAF2249134.1"/>
    <property type="molecule type" value="Genomic_DNA"/>
</dbReference>
<proteinExistence type="predicted"/>
<keyword evidence="12" id="KW-1185">Reference proteome</keyword>
<dbReference type="Pfam" id="PF00096">
    <property type="entry name" value="zf-C2H2"/>
    <property type="match status" value="2"/>
</dbReference>
<dbReference type="InterPro" id="IPR050589">
    <property type="entry name" value="Ikaros_C2H2-ZF"/>
</dbReference>
<feature type="non-terminal residue" evidence="11">
    <location>
        <position position="1"/>
    </location>
</feature>
<dbReference type="Proteomes" id="UP000800094">
    <property type="component" value="Unassembled WGS sequence"/>
</dbReference>
<dbReference type="GO" id="GO:0006357">
    <property type="term" value="P:regulation of transcription by RNA polymerase II"/>
    <property type="evidence" value="ECO:0007669"/>
    <property type="project" value="TreeGrafter"/>
</dbReference>
<protein>
    <recommendedName>
        <fullName evidence="10">C2H2-type domain-containing protein</fullName>
    </recommendedName>
</protein>
<keyword evidence="3" id="KW-0677">Repeat</keyword>
<feature type="compositionally biased region" description="Basic residues" evidence="9">
    <location>
        <begin position="99"/>
        <end position="113"/>
    </location>
</feature>
<evidence type="ECO:0000256" key="1">
    <source>
        <dbReference type="ARBA" id="ARBA00004123"/>
    </source>
</evidence>
<dbReference type="FunFam" id="3.30.160.60:FF:000446">
    <property type="entry name" value="Zinc finger protein"/>
    <property type="match status" value="1"/>
</dbReference>
<dbReference type="InterPro" id="IPR036236">
    <property type="entry name" value="Znf_C2H2_sf"/>
</dbReference>
<keyword evidence="6" id="KW-0238">DNA-binding</keyword>
<feature type="domain" description="C2H2-type" evidence="10">
    <location>
        <begin position="1"/>
        <end position="28"/>
    </location>
</feature>
<dbReference type="FunFam" id="3.30.160.60:FF:000100">
    <property type="entry name" value="Zinc finger 45-like"/>
    <property type="match status" value="1"/>
</dbReference>
<feature type="domain" description="C2H2-type" evidence="10">
    <location>
        <begin position="29"/>
        <end position="64"/>
    </location>
</feature>
<feature type="compositionally biased region" description="Low complexity" evidence="9">
    <location>
        <begin position="88"/>
        <end position="98"/>
    </location>
</feature>
<evidence type="ECO:0000313" key="11">
    <source>
        <dbReference type="EMBL" id="KAF2249134.1"/>
    </source>
</evidence>
<feature type="region of interest" description="Disordered" evidence="9">
    <location>
        <begin position="149"/>
        <end position="183"/>
    </location>
</feature>
<name>A0A6A6IEY0_9PLEO</name>
<dbReference type="PROSITE" id="PS00028">
    <property type="entry name" value="ZINC_FINGER_C2H2_1"/>
    <property type="match status" value="1"/>
</dbReference>
<evidence type="ECO:0000313" key="12">
    <source>
        <dbReference type="Proteomes" id="UP000800094"/>
    </source>
</evidence>
<evidence type="ECO:0000256" key="5">
    <source>
        <dbReference type="ARBA" id="ARBA00022833"/>
    </source>
</evidence>
<dbReference type="OrthoDB" id="8922241at2759"/>
<evidence type="ECO:0000256" key="9">
    <source>
        <dbReference type="SAM" id="MobiDB-lite"/>
    </source>
</evidence>
<dbReference type="InterPro" id="IPR013087">
    <property type="entry name" value="Znf_C2H2_type"/>
</dbReference>
<dbReference type="PANTHER" id="PTHR24404">
    <property type="entry name" value="ZINC FINGER PROTEIN"/>
    <property type="match status" value="1"/>
</dbReference>
<keyword evidence="7" id="KW-0539">Nucleus</keyword>
<gene>
    <name evidence="11" type="ORF">BU26DRAFT_427596</name>
</gene>
<evidence type="ECO:0000256" key="2">
    <source>
        <dbReference type="ARBA" id="ARBA00022723"/>
    </source>
</evidence>
<sequence length="212" mass="24155">FKCDQCPQSFNRNHDLKRHKRIHLAVKPFPCIYCDKSFSRKDALKRHRLVKGCGKVANNAESKPEKTGYLPKVGRGEKDQLENERGYPVSPSSPVSRRSTARSKRSGNGRRSCMHMHYTISQDNTIEGATRNREKFIAVKDRQRVLPAKGQSTQNVPVHLRTSLERDPSRALPDSSQSSRVSKATLLSYETELMLLEQQNKKRLLAARKEVA</sequence>
<dbReference type="SMART" id="SM00355">
    <property type="entry name" value="ZnF_C2H2"/>
    <property type="match status" value="2"/>
</dbReference>
<dbReference type="GO" id="GO:0000978">
    <property type="term" value="F:RNA polymerase II cis-regulatory region sequence-specific DNA binding"/>
    <property type="evidence" value="ECO:0007669"/>
    <property type="project" value="TreeGrafter"/>
</dbReference>
<accession>A0A6A6IEY0</accession>
<evidence type="ECO:0000256" key="7">
    <source>
        <dbReference type="ARBA" id="ARBA00023242"/>
    </source>
</evidence>
<feature type="compositionally biased region" description="Basic and acidic residues" evidence="9">
    <location>
        <begin position="74"/>
        <end position="85"/>
    </location>
</feature>
<reference evidence="11" key="1">
    <citation type="journal article" date="2020" name="Stud. Mycol.">
        <title>101 Dothideomycetes genomes: a test case for predicting lifestyles and emergence of pathogens.</title>
        <authorList>
            <person name="Haridas S."/>
            <person name="Albert R."/>
            <person name="Binder M."/>
            <person name="Bloem J."/>
            <person name="Labutti K."/>
            <person name="Salamov A."/>
            <person name="Andreopoulos B."/>
            <person name="Baker S."/>
            <person name="Barry K."/>
            <person name="Bills G."/>
            <person name="Bluhm B."/>
            <person name="Cannon C."/>
            <person name="Castanera R."/>
            <person name="Culley D."/>
            <person name="Daum C."/>
            <person name="Ezra D."/>
            <person name="Gonzalez J."/>
            <person name="Henrissat B."/>
            <person name="Kuo A."/>
            <person name="Liang C."/>
            <person name="Lipzen A."/>
            <person name="Lutzoni F."/>
            <person name="Magnuson J."/>
            <person name="Mondo S."/>
            <person name="Nolan M."/>
            <person name="Ohm R."/>
            <person name="Pangilinan J."/>
            <person name="Park H.-J."/>
            <person name="Ramirez L."/>
            <person name="Alfaro M."/>
            <person name="Sun H."/>
            <person name="Tritt A."/>
            <person name="Yoshinaga Y."/>
            <person name="Zwiers L.-H."/>
            <person name="Turgeon B."/>
            <person name="Goodwin S."/>
            <person name="Spatafora J."/>
            <person name="Crous P."/>
            <person name="Grigoriev I."/>
        </authorList>
    </citation>
    <scope>NUCLEOTIDE SEQUENCE</scope>
    <source>
        <strain evidence="11">CBS 122368</strain>
    </source>
</reference>
<dbReference type="RefSeq" id="XP_033684138.1">
    <property type="nucleotide sequence ID" value="XM_033823742.1"/>
</dbReference>
<evidence type="ECO:0000259" key="10">
    <source>
        <dbReference type="PROSITE" id="PS50157"/>
    </source>
</evidence>
<dbReference type="GeneID" id="54577072"/>
<dbReference type="PROSITE" id="PS50157">
    <property type="entry name" value="ZINC_FINGER_C2H2_2"/>
    <property type="match status" value="2"/>
</dbReference>
<dbReference type="PANTHER" id="PTHR24404:SF111">
    <property type="entry name" value="GASTRULA ZINC FINGER PROTEIN XLCGF49.1-LIKE-RELATED"/>
    <property type="match status" value="1"/>
</dbReference>
<dbReference type="Gene3D" id="3.30.160.60">
    <property type="entry name" value="Classic Zinc Finger"/>
    <property type="match status" value="2"/>
</dbReference>
<comment type="subcellular location">
    <subcellularLocation>
        <location evidence="1">Nucleus</location>
    </subcellularLocation>
</comment>
<organism evidence="11 12">
    <name type="scientific">Trematosphaeria pertusa</name>
    <dbReference type="NCBI Taxonomy" id="390896"/>
    <lineage>
        <taxon>Eukaryota</taxon>
        <taxon>Fungi</taxon>
        <taxon>Dikarya</taxon>
        <taxon>Ascomycota</taxon>
        <taxon>Pezizomycotina</taxon>
        <taxon>Dothideomycetes</taxon>
        <taxon>Pleosporomycetidae</taxon>
        <taxon>Pleosporales</taxon>
        <taxon>Massarineae</taxon>
        <taxon>Trematosphaeriaceae</taxon>
        <taxon>Trematosphaeria</taxon>
    </lineage>
</organism>
<evidence type="ECO:0000256" key="3">
    <source>
        <dbReference type="ARBA" id="ARBA00022737"/>
    </source>
</evidence>
<evidence type="ECO:0000256" key="8">
    <source>
        <dbReference type="PROSITE-ProRule" id="PRU00042"/>
    </source>
</evidence>
<dbReference type="SUPFAM" id="SSF57667">
    <property type="entry name" value="beta-beta-alpha zinc fingers"/>
    <property type="match status" value="1"/>
</dbReference>
<keyword evidence="4 8" id="KW-0863">Zinc-finger</keyword>
<evidence type="ECO:0000256" key="4">
    <source>
        <dbReference type="ARBA" id="ARBA00022771"/>
    </source>
</evidence>
<keyword evidence="2" id="KW-0479">Metal-binding</keyword>
<dbReference type="GO" id="GO:0003700">
    <property type="term" value="F:DNA-binding transcription factor activity"/>
    <property type="evidence" value="ECO:0007669"/>
    <property type="project" value="TreeGrafter"/>
</dbReference>
<dbReference type="AlphaFoldDB" id="A0A6A6IEY0"/>
<evidence type="ECO:0000256" key="6">
    <source>
        <dbReference type="ARBA" id="ARBA00023125"/>
    </source>
</evidence>
<feature type="region of interest" description="Disordered" evidence="9">
    <location>
        <begin position="58"/>
        <end position="113"/>
    </location>
</feature>
<dbReference type="GO" id="GO:0008270">
    <property type="term" value="F:zinc ion binding"/>
    <property type="evidence" value="ECO:0007669"/>
    <property type="project" value="UniProtKB-KW"/>
</dbReference>
<dbReference type="GO" id="GO:0005634">
    <property type="term" value="C:nucleus"/>
    <property type="evidence" value="ECO:0007669"/>
    <property type="project" value="UniProtKB-SubCell"/>
</dbReference>
<keyword evidence="5" id="KW-0862">Zinc</keyword>